<dbReference type="Pfam" id="PF01920">
    <property type="entry name" value="Prefoldin_2"/>
    <property type="match status" value="1"/>
</dbReference>
<evidence type="ECO:0000256" key="2">
    <source>
        <dbReference type="ARBA" id="ARBA00023186"/>
    </source>
</evidence>
<proteinExistence type="inferred from homology"/>
<keyword evidence="2" id="KW-0143">Chaperone</keyword>
<dbReference type="GO" id="GO:0016272">
    <property type="term" value="C:prefoldin complex"/>
    <property type="evidence" value="ECO:0007669"/>
    <property type="project" value="InterPro"/>
</dbReference>
<evidence type="ECO:0000313" key="5">
    <source>
        <dbReference type="Proteomes" id="UP001143981"/>
    </source>
</evidence>
<dbReference type="InterPro" id="IPR002777">
    <property type="entry name" value="PFD_beta-like"/>
</dbReference>
<dbReference type="GO" id="GO:0006457">
    <property type="term" value="P:protein folding"/>
    <property type="evidence" value="ECO:0007669"/>
    <property type="project" value="InterPro"/>
</dbReference>
<dbReference type="FunFam" id="1.10.287.370:FF:000003">
    <property type="entry name" value="Prefoldin subunit 6"/>
    <property type="match status" value="1"/>
</dbReference>
<dbReference type="Proteomes" id="UP001143981">
    <property type="component" value="Unassembled WGS sequence"/>
</dbReference>
<evidence type="ECO:0000256" key="3">
    <source>
        <dbReference type="SAM" id="Coils"/>
    </source>
</evidence>
<dbReference type="PANTHER" id="PTHR21431:SF0">
    <property type="entry name" value="PREFOLDIN SUBUNIT 6"/>
    <property type="match status" value="1"/>
</dbReference>
<dbReference type="InterPro" id="IPR009053">
    <property type="entry name" value="Prefoldin"/>
</dbReference>
<dbReference type="GO" id="GO:0051082">
    <property type="term" value="F:unfolded protein binding"/>
    <property type="evidence" value="ECO:0007669"/>
    <property type="project" value="InterPro"/>
</dbReference>
<keyword evidence="3" id="KW-0175">Coiled coil</keyword>
<dbReference type="CDD" id="cd23161">
    <property type="entry name" value="Prefoldin_6"/>
    <property type="match status" value="1"/>
</dbReference>
<dbReference type="PANTHER" id="PTHR21431">
    <property type="entry name" value="PREFOLDIN SUBUNIT 6"/>
    <property type="match status" value="1"/>
</dbReference>
<dbReference type="Gene3D" id="1.10.287.370">
    <property type="match status" value="1"/>
</dbReference>
<dbReference type="GO" id="GO:0051087">
    <property type="term" value="F:protein-folding chaperone binding"/>
    <property type="evidence" value="ECO:0007669"/>
    <property type="project" value="TreeGrafter"/>
</dbReference>
<protein>
    <submittedName>
        <fullName evidence="4">Prefoldin subunit 6</fullName>
    </submittedName>
</protein>
<dbReference type="AlphaFoldDB" id="A0A9W7Y9E7"/>
<dbReference type="OrthoDB" id="248120at2759"/>
<accession>A0A9W7Y9E7</accession>
<evidence type="ECO:0000313" key="4">
    <source>
        <dbReference type="EMBL" id="KAJ1727602.1"/>
    </source>
</evidence>
<dbReference type="SUPFAM" id="SSF46579">
    <property type="entry name" value="Prefoldin"/>
    <property type="match status" value="1"/>
</dbReference>
<gene>
    <name evidence="4" type="primary">YKE2</name>
    <name evidence="4" type="ORF">LPJ61_004484</name>
</gene>
<feature type="coiled-coil region" evidence="3">
    <location>
        <begin position="7"/>
        <end position="58"/>
    </location>
</feature>
<comment type="caution">
    <text evidence="4">The sequence shown here is derived from an EMBL/GenBank/DDBJ whole genome shotgun (WGS) entry which is preliminary data.</text>
</comment>
<name>A0A9W7Y9E7_9FUNG</name>
<evidence type="ECO:0000256" key="1">
    <source>
        <dbReference type="ARBA" id="ARBA00008045"/>
    </source>
</evidence>
<dbReference type="GO" id="GO:0005737">
    <property type="term" value="C:cytoplasm"/>
    <property type="evidence" value="ECO:0007669"/>
    <property type="project" value="TreeGrafter"/>
</dbReference>
<dbReference type="EMBL" id="JANBOI010001042">
    <property type="protein sequence ID" value="KAJ1727602.1"/>
    <property type="molecule type" value="Genomic_DNA"/>
</dbReference>
<organism evidence="4 5">
    <name type="scientific">Coemansia biformis</name>
    <dbReference type="NCBI Taxonomy" id="1286918"/>
    <lineage>
        <taxon>Eukaryota</taxon>
        <taxon>Fungi</taxon>
        <taxon>Fungi incertae sedis</taxon>
        <taxon>Zoopagomycota</taxon>
        <taxon>Kickxellomycotina</taxon>
        <taxon>Kickxellomycetes</taxon>
        <taxon>Kickxellales</taxon>
        <taxon>Kickxellaceae</taxon>
        <taxon>Coemansia</taxon>
    </lineage>
</organism>
<reference evidence="4" key="1">
    <citation type="submission" date="2022-07" db="EMBL/GenBank/DDBJ databases">
        <title>Phylogenomic reconstructions and comparative analyses of Kickxellomycotina fungi.</title>
        <authorList>
            <person name="Reynolds N.K."/>
            <person name="Stajich J.E."/>
            <person name="Barry K."/>
            <person name="Grigoriev I.V."/>
            <person name="Crous P."/>
            <person name="Smith M.E."/>
        </authorList>
    </citation>
    <scope>NUCLEOTIDE SEQUENCE</scope>
    <source>
        <strain evidence="4">BCRC 34381</strain>
    </source>
</reference>
<dbReference type="GO" id="GO:0051131">
    <property type="term" value="P:chaperone-mediated protein complex assembly"/>
    <property type="evidence" value="ECO:0007669"/>
    <property type="project" value="TreeGrafter"/>
</dbReference>
<keyword evidence="5" id="KW-1185">Reference proteome</keyword>
<comment type="similarity">
    <text evidence="1">Belongs to the prefoldin subunit beta family.</text>
</comment>
<sequence>MADSKTLEAKRKALEKETMTLQDIRKEQATLIATRQTLDSQLQENELVEKEFGQLKDDARIYKMVGPVLVPQEKGESVANVQKRLEYIRGEIKRVDGRVEKLSADQQTLSMNAYKLQMEIQGMSKA</sequence>